<feature type="signal peptide" evidence="1">
    <location>
        <begin position="1"/>
        <end position="26"/>
    </location>
</feature>
<protein>
    <submittedName>
        <fullName evidence="2">SH3 domain-containing protein</fullName>
    </submittedName>
</protein>
<evidence type="ECO:0000313" key="3">
    <source>
        <dbReference type="Proteomes" id="UP001551176"/>
    </source>
</evidence>
<keyword evidence="3" id="KW-1185">Reference proteome</keyword>
<organism evidence="2 3">
    <name type="scientific">Streptomyces atriruber</name>
    <dbReference type="NCBI Taxonomy" id="545121"/>
    <lineage>
        <taxon>Bacteria</taxon>
        <taxon>Bacillati</taxon>
        <taxon>Actinomycetota</taxon>
        <taxon>Actinomycetes</taxon>
        <taxon>Kitasatosporales</taxon>
        <taxon>Streptomycetaceae</taxon>
        <taxon>Streptomyces</taxon>
    </lineage>
</organism>
<name>A0ABV3BTX8_9ACTN</name>
<evidence type="ECO:0000313" key="2">
    <source>
        <dbReference type="EMBL" id="MEU6824032.1"/>
    </source>
</evidence>
<accession>A0ABV3BTX8</accession>
<proteinExistence type="predicted"/>
<reference evidence="2 3" key="1">
    <citation type="submission" date="2024-06" db="EMBL/GenBank/DDBJ databases">
        <title>The Natural Products Discovery Center: Release of the First 8490 Sequenced Strains for Exploring Actinobacteria Biosynthetic Diversity.</title>
        <authorList>
            <person name="Kalkreuter E."/>
            <person name="Kautsar S.A."/>
            <person name="Yang D."/>
            <person name="Bader C.D."/>
            <person name="Teijaro C.N."/>
            <person name="Fluegel L."/>
            <person name="Davis C.M."/>
            <person name="Simpson J.R."/>
            <person name="Lauterbach L."/>
            <person name="Steele A.D."/>
            <person name="Gui C."/>
            <person name="Meng S."/>
            <person name="Li G."/>
            <person name="Viehrig K."/>
            <person name="Ye F."/>
            <person name="Su P."/>
            <person name="Kiefer A.F."/>
            <person name="Nichols A."/>
            <person name="Cepeda A.J."/>
            <person name="Yan W."/>
            <person name="Fan B."/>
            <person name="Jiang Y."/>
            <person name="Adhikari A."/>
            <person name="Zheng C.-J."/>
            <person name="Schuster L."/>
            <person name="Cowan T.M."/>
            <person name="Smanski M.J."/>
            <person name="Chevrette M.G."/>
            <person name="De Carvalho L.P.S."/>
            <person name="Shen B."/>
        </authorList>
    </citation>
    <scope>NUCLEOTIDE SEQUENCE [LARGE SCALE GENOMIC DNA]</scope>
    <source>
        <strain evidence="2 3">NPDC046838</strain>
    </source>
</reference>
<dbReference type="Gene3D" id="2.30.30.40">
    <property type="entry name" value="SH3 Domains"/>
    <property type="match status" value="1"/>
</dbReference>
<feature type="chain" id="PRO_5046479209" evidence="1">
    <location>
        <begin position="27"/>
        <end position="119"/>
    </location>
</feature>
<comment type="caution">
    <text evidence="2">The sequence shown here is derived from an EMBL/GenBank/DDBJ whole genome shotgun (WGS) entry which is preliminary data.</text>
</comment>
<dbReference type="EMBL" id="JBEYXV010000013">
    <property type="protein sequence ID" value="MEU6824032.1"/>
    <property type="molecule type" value="Genomic_DNA"/>
</dbReference>
<keyword evidence="1" id="KW-0732">Signal</keyword>
<sequence>MRIALRVGAVCAVTVLSAGTAATAVAHNDDSVIWGTVVSGPDLKVRDEPSTHGSILAKLPHGSQDRVKCAVQGTTIHGNPHWYWLEGVRGWVSAAYVDTGGRHVPSCPSSGDPCPQWRD</sequence>
<dbReference type="Proteomes" id="UP001551176">
    <property type="component" value="Unassembled WGS sequence"/>
</dbReference>
<gene>
    <name evidence="2" type="ORF">ABZ921_25665</name>
</gene>
<dbReference type="RefSeq" id="WP_359353091.1">
    <property type="nucleotide sequence ID" value="NZ_JBEYXV010000013.1"/>
</dbReference>
<evidence type="ECO:0000256" key="1">
    <source>
        <dbReference type="SAM" id="SignalP"/>
    </source>
</evidence>